<accession>A0A015L3S1</accession>
<evidence type="ECO:0000313" key="2">
    <source>
        <dbReference type="Proteomes" id="UP000022910"/>
    </source>
</evidence>
<organism evidence="1 2">
    <name type="scientific">Rhizophagus irregularis (strain DAOM 197198w)</name>
    <name type="common">Glomus intraradices</name>
    <dbReference type="NCBI Taxonomy" id="1432141"/>
    <lineage>
        <taxon>Eukaryota</taxon>
        <taxon>Fungi</taxon>
        <taxon>Fungi incertae sedis</taxon>
        <taxon>Mucoromycota</taxon>
        <taxon>Glomeromycotina</taxon>
        <taxon>Glomeromycetes</taxon>
        <taxon>Glomerales</taxon>
        <taxon>Glomeraceae</taxon>
        <taxon>Rhizophagus</taxon>
    </lineage>
</organism>
<protein>
    <submittedName>
        <fullName evidence="1">Uncharacterized protein</fullName>
    </submittedName>
</protein>
<dbReference type="HOGENOM" id="CLU_614145_0_0_1"/>
<keyword evidence="2" id="KW-1185">Reference proteome</keyword>
<gene>
    <name evidence="1" type="ORF">RirG_051920</name>
</gene>
<dbReference type="EMBL" id="JEMT01012970">
    <property type="protein sequence ID" value="EXX74349.1"/>
    <property type="molecule type" value="Genomic_DNA"/>
</dbReference>
<dbReference type="Proteomes" id="UP000022910">
    <property type="component" value="Unassembled WGS sequence"/>
</dbReference>
<dbReference type="OrthoDB" id="2353057at2759"/>
<comment type="caution">
    <text evidence="1">The sequence shown here is derived from an EMBL/GenBank/DDBJ whole genome shotgun (WGS) entry which is preliminary data.</text>
</comment>
<name>A0A015L3S1_RHIIW</name>
<sequence>MSSEYLYVKTVEYLTSVKTEHLMAGSVIYQGLEENPWISKDELRGVVEKVVNLIKNSHGIDFERSGKLIQIIPQFDIAFDCISNLQDVGVIKTNKEKPLTSEQIKHNINKLKGKLAAGTSKLCQELVVILNGLTISELTWKIPLASQVISDDSLLVAQLSKKQKKKFMKPVEEMVPPTIPQGVTEECVKFVTNFMPRSIPRLQEGLTHDGNWKECGNKLNEVTLKILDTLKSVWCNPAFGPEFVKTMNEGTYVNNVVVSAIRATLFDNPFGEHAFITTFERQSIASSDRRGDGRTGRRPDIMLVSKESDKLYELMYIECSRIFCNKQKEDDDNVKLWRETNDGMYWVQKSRKPEKGQFGIIGVQVAGQKLCLNILIRDKVEVHRYYKLRESMIPIRYTYEPSVLAEFIKTLLVLRNILIVNMSILRSTPLRRSSRILEDSSTVTSD</sequence>
<evidence type="ECO:0000313" key="1">
    <source>
        <dbReference type="EMBL" id="EXX74349.1"/>
    </source>
</evidence>
<proteinExistence type="predicted"/>
<dbReference type="AlphaFoldDB" id="A0A015L3S1"/>
<reference evidence="1 2" key="1">
    <citation type="submission" date="2014-02" db="EMBL/GenBank/DDBJ databases">
        <title>Single nucleus genome sequencing reveals high similarity among nuclei of an endomycorrhizal fungus.</title>
        <authorList>
            <person name="Lin K."/>
            <person name="Geurts R."/>
            <person name="Zhang Z."/>
            <person name="Limpens E."/>
            <person name="Saunders D.G."/>
            <person name="Mu D."/>
            <person name="Pang E."/>
            <person name="Cao H."/>
            <person name="Cha H."/>
            <person name="Lin T."/>
            <person name="Zhou Q."/>
            <person name="Shang Y."/>
            <person name="Li Y."/>
            <person name="Ivanov S."/>
            <person name="Sharma T."/>
            <person name="Velzen R.V."/>
            <person name="Ruijter N.D."/>
            <person name="Aanen D.K."/>
            <person name="Win J."/>
            <person name="Kamoun S."/>
            <person name="Bisseling T."/>
            <person name="Huang S."/>
        </authorList>
    </citation>
    <scope>NUCLEOTIDE SEQUENCE [LARGE SCALE GENOMIC DNA]</scope>
    <source>
        <strain evidence="2">DAOM197198w</strain>
    </source>
</reference>